<dbReference type="GO" id="GO:0042645">
    <property type="term" value="C:mitochondrial nucleoid"/>
    <property type="evidence" value="ECO:0007669"/>
    <property type="project" value="TreeGrafter"/>
</dbReference>
<dbReference type="RefSeq" id="XP_020048342.1">
    <property type="nucleotide sequence ID" value="XM_020192992.1"/>
</dbReference>
<evidence type="ECO:0000313" key="3">
    <source>
        <dbReference type="EMBL" id="ODV62035.1"/>
    </source>
</evidence>
<dbReference type="EMBL" id="KV454478">
    <property type="protein sequence ID" value="ODV62035.1"/>
    <property type="molecule type" value="Genomic_DNA"/>
</dbReference>
<dbReference type="PROSITE" id="PS50935">
    <property type="entry name" value="SSB"/>
    <property type="match status" value="1"/>
</dbReference>
<dbReference type="PANTHER" id="PTHR10302:SF0">
    <property type="entry name" value="SINGLE-STRANDED DNA-BINDING PROTEIN, MITOCHONDRIAL"/>
    <property type="match status" value="1"/>
</dbReference>
<dbReference type="InParanoid" id="A0A1D2VKD1"/>
<organism evidence="3 4">
    <name type="scientific">Ascoidea rubescens DSM 1968</name>
    <dbReference type="NCBI Taxonomy" id="1344418"/>
    <lineage>
        <taxon>Eukaryota</taxon>
        <taxon>Fungi</taxon>
        <taxon>Dikarya</taxon>
        <taxon>Ascomycota</taxon>
        <taxon>Saccharomycotina</taxon>
        <taxon>Saccharomycetes</taxon>
        <taxon>Ascoideaceae</taxon>
        <taxon>Ascoidea</taxon>
    </lineage>
</organism>
<dbReference type="GO" id="GO:0006264">
    <property type="term" value="P:mitochondrial DNA replication"/>
    <property type="evidence" value="ECO:0007669"/>
    <property type="project" value="TreeGrafter"/>
</dbReference>
<dbReference type="InterPro" id="IPR012340">
    <property type="entry name" value="NA-bd_OB-fold"/>
</dbReference>
<gene>
    <name evidence="3" type="ORF">ASCRUDRAFT_75257</name>
</gene>
<dbReference type="Gene3D" id="2.40.50.140">
    <property type="entry name" value="Nucleic acid-binding proteins"/>
    <property type="match status" value="1"/>
</dbReference>
<dbReference type="SUPFAM" id="SSF50249">
    <property type="entry name" value="Nucleic acid-binding proteins"/>
    <property type="match status" value="1"/>
</dbReference>
<evidence type="ECO:0000313" key="4">
    <source>
        <dbReference type="Proteomes" id="UP000095038"/>
    </source>
</evidence>
<dbReference type="CDD" id="cd04496">
    <property type="entry name" value="SSB_OBF"/>
    <property type="match status" value="1"/>
</dbReference>
<dbReference type="PANTHER" id="PTHR10302">
    <property type="entry name" value="SINGLE-STRANDED DNA-BINDING PROTEIN"/>
    <property type="match status" value="1"/>
</dbReference>
<evidence type="ECO:0000256" key="2">
    <source>
        <dbReference type="PROSITE-ProRule" id="PRU00252"/>
    </source>
</evidence>
<dbReference type="InterPro" id="IPR011344">
    <property type="entry name" value="ssDNA-bd"/>
</dbReference>
<dbReference type="Proteomes" id="UP000095038">
    <property type="component" value="Unassembled WGS sequence"/>
</dbReference>
<dbReference type="AlphaFoldDB" id="A0A1D2VKD1"/>
<proteinExistence type="predicted"/>
<protein>
    <submittedName>
        <fullName evidence="3">Nucleic acid-binding protein</fullName>
    </submittedName>
</protein>
<sequence length="142" mass="16636">MFRPSILRTSFASRPAFSPTLNLFKRNNATFAKLTLIGYVGNDLEPETLENDKQVLRYSIAVNPLRNRNKEDQPPRWFRVECWNERSFDFMTKYCPKGSLVYVECQPVPQVYEKEDGTKAYSIKFYQDTFKILKSKGQEESS</sequence>
<dbReference type="FunCoup" id="A0A1D2VKD1">
    <property type="interactions" value="207"/>
</dbReference>
<dbReference type="OrthoDB" id="1078367at2759"/>
<dbReference type="Pfam" id="PF00436">
    <property type="entry name" value="SSB"/>
    <property type="match status" value="1"/>
</dbReference>
<dbReference type="InterPro" id="IPR000424">
    <property type="entry name" value="Primosome_PriB/ssb"/>
</dbReference>
<dbReference type="GeneID" id="30966628"/>
<name>A0A1D2VKD1_9ASCO</name>
<dbReference type="STRING" id="1344418.A0A1D2VKD1"/>
<keyword evidence="1 2" id="KW-0238">DNA-binding</keyword>
<accession>A0A1D2VKD1</accession>
<evidence type="ECO:0000256" key="1">
    <source>
        <dbReference type="ARBA" id="ARBA00023125"/>
    </source>
</evidence>
<feature type="non-terminal residue" evidence="3">
    <location>
        <position position="142"/>
    </location>
</feature>
<reference evidence="4" key="1">
    <citation type="submission" date="2016-05" db="EMBL/GenBank/DDBJ databases">
        <title>Comparative genomics of biotechnologically important yeasts.</title>
        <authorList>
            <consortium name="DOE Joint Genome Institute"/>
            <person name="Riley R."/>
            <person name="Haridas S."/>
            <person name="Wolfe K.H."/>
            <person name="Lopes M.R."/>
            <person name="Hittinger C.T."/>
            <person name="Goker M."/>
            <person name="Salamov A."/>
            <person name="Wisecaver J."/>
            <person name="Long T.M."/>
            <person name="Aerts A.L."/>
            <person name="Barry K."/>
            <person name="Choi C."/>
            <person name="Clum A."/>
            <person name="Coughlan A.Y."/>
            <person name="Deshpande S."/>
            <person name="Douglass A.P."/>
            <person name="Hanson S.J."/>
            <person name="Klenk H.-P."/>
            <person name="Labutti K."/>
            <person name="Lapidus A."/>
            <person name="Lindquist E."/>
            <person name="Lipzen A."/>
            <person name="Meier-Kolthoff J.P."/>
            <person name="Ohm R.A."/>
            <person name="Otillar R.P."/>
            <person name="Pangilinan J."/>
            <person name="Peng Y."/>
            <person name="Rokas A."/>
            <person name="Rosa C.A."/>
            <person name="Scheuner C."/>
            <person name="Sibirny A.A."/>
            <person name="Slot J.C."/>
            <person name="Stielow J.B."/>
            <person name="Sun H."/>
            <person name="Kurtzman C.P."/>
            <person name="Blackwell M."/>
            <person name="Grigoriev I.V."/>
            <person name="Jeffries T.W."/>
        </authorList>
    </citation>
    <scope>NUCLEOTIDE SEQUENCE [LARGE SCALE GENOMIC DNA]</scope>
    <source>
        <strain evidence="4">DSM 1968</strain>
    </source>
</reference>
<keyword evidence="4" id="KW-1185">Reference proteome</keyword>
<dbReference type="GO" id="GO:0003697">
    <property type="term" value="F:single-stranded DNA binding"/>
    <property type="evidence" value="ECO:0007669"/>
    <property type="project" value="InterPro"/>
</dbReference>